<gene>
    <name evidence="1" type="ORF">NB231_10638</name>
</gene>
<dbReference type="RefSeq" id="WP_005002362.1">
    <property type="nucleotide sequence ID" value="NZ_CH672427.1"/>
</dbReference>
<protein>
    <submittedName>
        <fullName evidence="1">Uncharacterized protein</fullName>
    </submittedName>
</protein>
<evidence type="ECO:0000313" key="2">
    <source>
        <dbReference type="Proteomes" id="UP000003374"/>
    </source>
</evidence>
<evidence type="ECO:0000313" key="1">
    <source>
        <dbReference type="EMBL" id="EAR22904.1"/>
    </source>
</evidence>
<reference evidence="1 2" key="1">
    <citation type="submission" date="2006-02" db="EMBL/GenBank/DDBJ databases">
        <authorList>
            <person name="Waterbury J."/>
            <person name="Ferriera S."/>
            <person name="Johnson J."/>
            <person name="Kravitz S."/>
            <person name="Halpern A."/>
            <person name="Remington K."/>
            <person name="Beeson K."/>
            <person name="Tran B."/>
            <person name="Rogers Y.-H."/>
            <person name="Friedman R."/>
            <person name="Venter J.C."/>
        </authorList>
    </citation>
    <scope>NUCLEOTIDE SEQUENCE [LARGE SCALE GENOMIC DNA]</scope>
    <source>
        <strain evidence="1 2">Nb-231</strain>
    </source>
</reference>
<dbReference type="STRING" id="314278.NB231_10638"/>
<dbReference type="EMBL" id="AAOF01000002">
    <property type="protein sequence ID" value="EAR22904.1"/>
    <property type="molecule type" value="Genomic_DNA"/>
</dbReference>
<proteinExistence type="predicted"/>
<keyword evidence="2" id="KW-1185">Reference proteome</keyword>
<name>A4BNV5_9GAMM</name>
<dbReference type="HOGENOM" id="CLU_2899581_0_0_6"/>
<dbReference type="AlphaFoldDB" id="A4BNV5"/>
<accession>A4BNV5</accession>
<comment type="caution">
    <text evidence="1">The sequence shown here is derived from an EMBL/GenBank/DDBJ whole genome shotgun (WGS) entry which is preliminary data.</text>
</comment>
<sequence>MLNQNEFGWLGGCACGTHGGHRSWRRATKRFGCLAHRLRDLKEAVVERCVLHDGLPIGWDHL</sequence>
<dbReference type="Proteomes" id="UP000003374">
    <property type="component" value="Unassembled WGS sequence"/>
</dbReference>
<organism evidence="1 2">
    <name type="scientific">Nitrococcus mobilis Nb-231</name>
    <dbReference type="NCBI Taxonomy" id="314278"/>
    <lineage>
        <taxon>Bacteria</taxon>
        <taxon>Pseudomonadati</taxon>
        <taxon>Pseudomonadota</taxon>
        <taxon>Gammaproteobacteria</taxon>
        <taxon>Chromatiales</taxon>
        <taxon>Ectothiorhodospiraceae</taxon>
        <taxon>Nitrococcus</taxon>
    </lineage>
</organism>